<reference evidence="3 4" key="1">
    <citation type="submission" date="2020-07" db="EMBL/GenBank/DDBJ databases">
        <title>Sequencing the genomes of 1000 actinobacteria strains.</title>
        <authorList>
            <person name="Klenk H.-P."/>
        </authorList>
    </citation>
    <scope>NUCLEOTIDE SEQUENCE [LARGE SCALE GENOMIC DNA]</scope>
    <source>
        <strain evidence="3 4">DSM 45772</strain>
    </source>
</reference>
<evidence type="ECO:0000313" key="3">
    <source>
        <dbReference type="EMBL" id="NYD39664.1"/>
    </source>
</evidence>
<keyword evidence="2" id="KW-0812">Transmembrane</keyword>
<feature type="region of interest" description="Disordered" evidence="1">
    <location>
        <begin position="1"/>
        <end position="23"/>
    </location>
</feature>
<name>A0A7Y9E1T0_9PSEU</name>
<keyword evidence="2" id="KW-0472">Membrane</keyword>
<evidence type="ECO:0000256" key="2">
    <source>
        <dbReference type="SAM" id="Phobius"/>
    </source>
</evidence>
<sequence>MTDMDTDTRTTGARAPDVPDGGHGHSTVRWSAAWVGALTAVPVFLVLQLLAVAFGWITPGAGSDGGGIISAILGIVALAIGGAASGAAGSCSPSSTALLEGAAVWALAVVGILALGVAGAGAVLGAVGSIGDTAVVATPADPAAATDAVRDGAGWAAVWLGVSFLAAVGGAALTRDTGRGRTGTSNVPPR</sequence>
<dbReference type="Proteomes" id="UP000535890">
    <property type="component" value="Unassembled WGS sequence"/>
</dbReference>
<dbReference type="EMBL" id="JACCBN010000001">
    <property type="protein sequence ID" value="NYD39664.1"/>
    <property type="molecule type" value="Genomic_DNA"/>
</dbReference>
<dbReference type="RefSeq" id="WP_179796953.1">
    <property type="nucleotide sequence ID" value="NZ_BAABHP010000032.1"/>
</dbReference>
<keyword evidence="2" id="KW-1133">Transmembrane helix</keyword>
<dbReference type="AlphaFoldDB" id="A0A7Y9E1T0"/>
<feature type="transmembrane region" description="Helical" evidence="2">
    <location>
        <begin position="68"/>
        <end position="90"/>
    </location>
</feature>
<protein>
    <submittedName>
        <fullName evidence="3">Uncharacterized protein</fullName>
    </submittedName>
</protein>
<comment type="caution">
    <text evidence="3">The sequence shown here is derived from an EMBL/GenBank/DDBJ whole genome shotgun (WGS) entry which is preliminary data.</text>
</comment>
<keyword evidence="4" id="KW-1185">Reference proteome</keyword>
<evidence type="ECO:0000256" key="1">
    <source>
        <dbReference type="SAM" id="MobiDB-lite"/>
    </source>
</evidence>
<feature type="transmembrane region" description="Helical" evidence="2">
    <location>
        <begin position="152"/>
        <end position="173"/>
    </location>
</feature>
<accession>A0A7Y9E1T0</accession>
<gene>
    <name evidence="3" type="ORF">BJ983_005766</name>
</gene>
<evidence type="ECO:0000313" key="4">
    <source>
        <dbReference type="Proteomes" id="UP000535890"/>
    </source>
</evidence>
<proteinExistence type="predicted"/>
<feature type="transmembrane region" description="Helical" evidence="2">
    <location>
        <begin position="32"/>
        <end position="56"/>
    </location>
</feature>
<feature type="transmembrane region" description="Helical" evidence="2">
    <location>
        <begin position="102"/>
        <end position="127"/>
    </location>
</feature>
<organism evidence="3 4">
    <name type="scientific">Actinomycetospora corticicola</name>
    <dbReference type="NCBI Taxonomy" id="663602"/>
    <lineage>
        <taxon>Bacteria</taxon>
        <taxon>Bacillati</taxon>
        <taxon>Actinomycetota</taxon>
        <taxon>Actinomycetes</taxon>
        <taxon>Pseudonocardiales</taxon>
        <taxon>Pseudonocardiaceae</taxon>
        <taxon>Actinomycetospora</taxon>
    </lineage>
</organism>